<dbReference type="AlphaFoldDB" id="A0A2N7C0K1"/>
<dbReference type="EMBL" id="MCSI01000091">
    <property type="protein sequence ID" value="PME67484.1"/>
    <property type="molecule type" value="Genomic_DNA"/>
</dbReference>
<accession>A0A2N7C0K1</accession>
<feature type="signal peptide" evidence="1">
    <location>
        <begin position="1"/>
        <end position="18"/>
    </location>
</feature>
<proteinExistence type="predicted"/>
<feature type="chain" id="PRO_5014801866" evidence="1">
    <location>
        <begin position="19"/>
        <end position="247"/>
    </location>
</feature>
<keyword evidence="1" id="KW-0732">Signal</keyword>
<organism evidence="2 3">
    <name type="scientific">Vibrio lentus</name>
    <dbReference type="NCBI Taxonomy" id="136468"/>
    <lineage>
        <taxon>Bacteria</taxon>
        <taxon>Pseudomonadati</taxon>
        <taxon>Pseudomonadota</taxon>
        <taxon>Gammaproteobacteria</taxon>
        <taxon>Vibrionales</taxon>
        <taxon>Vibrionaceae</taxon>
        <taxon>Vibrio</taxon>
    </lineage>
</organism>
<dbReference type="RefSeq" id="WP_102268994.1">
    <property type="nucleotide sequence ID" value="NZ_MCSH01000168.1"/>
</dbReference>
<reference evidence="3" key="1">
    <citation type="submission" date="2016-07" db="EMBL/GenBank/DDBJ databases">
        <title>Nontailed viruses are major unrecognized killers of bacteria in the ocean.</title>
        <authorList>
            <person name="Kauffman K."/>
            <person name="Hussain F."/>
            <person name="Yang J."/>
            <person name="Arevalo P."/>
            <person name="Brown J."/>
            <person name="Cutler M."/>
            <person name="Kelly L."/>
            <person name="Polz M.F."/>
        </authorList>
    </citation>
    <scope>NUCLEOTIDE SEQUENCE [LARGE SCALE GENOMIC DNA]</scope>
    <source>
        <strain evidence="3">10N.286.55.C1</strain>
    </source>
</reference>
<name>A0A2N7C0K1_9VIBR</name>
<evidence type="ECO:0000313" key="2">
    <source>
        <dbReference type="EMBL" id="PME67484.1"/>
    </source>
</evidence>
<evidence type="ECO:0000313" key="3">
    <source>
        <dbReference type="Proteomes" id="UP000235778"/>
    </source>
</evidence>
<gene>
    <name evidence="2" type="ORF">BCV30_05315</name>
</gene>
<protein>
    <submittedName>
        <fullName evidence="2">Uncharacterized protein</fullName>
    </submittedName>
</protein>
<sequence>MKKQILCASLLITTSASAAIELTAKARMDNGYPIEIPYPELEFSANQHGSVNFGTKFKSVQELCFKFNSVANYNPFYFRPFLEGDLFSASFALTYRPGQYQCWIGSGDTFLSGSIDFILWSTRETTINDFELKIIGEPDVEGEILTISAEEHTVNAINGNYLTHAVEPHTTYAVSVIKNNAIYNSAYDKFGSIGLTFVDPEGVKRLVAVEDKEVLISTQGEINLFLADTDQDNSGEILLNIKRASLD</sequence>
<dbReference type="Proteomes" id="UP000235778">
    <property type="component" value="Unassembled WGS sequence"/>
</dbReference>
<evidence type="ECO:0000256" key="1">
    <source>
        <dbReference type="SAM" id="SignalP"/>
    </source>
</evidence>
<comment type="caution">
    <text evidence="2">The sequence shown here is derived from an EMBL/GenBank/DDBJ whole genome shotgun (WGS) entry which is preliminary data.</text>
</comment>